<feature type="transmembrane region" description="Helical" evidence="7">
    <location>
        <begin position="120"/>
        <end position="141"/>
    </location>
</feature>
<evidence type="ECO:0000313" key="9">
    <source>
        <dbReference type="Proteomes" id="UP000001175"/>
    </source>
</evidence>
<evidence type="ECO:0000313" key="8">
    <source>
        <dbReference type="EMBL" id="BAD80200.1"/>
    </source>
</evidence>
<evidence type="ECO:0000256" key="1">
    <source>
        <dbReference type="ARBA" id="ARBA00004651"/>
    </source>
</evidence>
<evidence type="ECO:0000256" key="3">
    <source>
        <dbReference type="ARBA" id="ARBA00022475"/>
    </source>
</evidence>
<dbReference type="eggNOG" id="COG2095">
    <property type="taxonomic scope" value="Bacteria"/>
</dbReference>
<dbReference type="GO" id="GO:0005886">
    <property type="term" value="C:plasma membrane"/>
    <property type="evidence" value="ECO:0007669"/>
    <property type="project" value="UniProtKB-SubCell"/>
</dbReference>
<comment type="similarity">
    <text evidence="2 7">Belongs to the UPF0056 (MarC) family.</text>
</comment>
<dbReference type="KEGG" id="syc:syc2010_c"/>
<dbReference type="AlphaFoldDB" id="A0A0H3K7X0"/>
<keyword evidence="3" id="KW-1003">Cell membrane</keyword>
<accession>A0A0H3K7X0</accession>
<gene>
    <name evidence="8" type="ordered locus">syc2010_c</name>
</gene>
<dbReference type="InterPro" id="IPR002771">
    <property type="entry name" value="Multi_antbiot-R_MarC"/>
</dbReference>
<reference evidence="8 9" key="1">
    <citation type="journal article" date="2007" name="Photosyn. Res.">
        <title>Complete nucleotide sequence of the freshwater unicellular cyanobacterium Synechococcus elongatus PCC 6301 chromosome: gene content and organization.</title>
        <authorList>
            <person name="Sugita C."/>
            <person name="Ogata K."/>
            <person name="Shikata M."/>
            <person name="Jikuya H."/>
            <person name="Takano J."/>
            <person name="Furumichi M."/>
            <person name="Kanehisa M."/>
            <person name="Omata T."/>
            <person name="Sugiura M."/>
            <person name="Sugita M."/>
        </authorList>
    </citation>
    <scope>NUCLEOTIDE SEQUENCE [LARGE SCALE GENOMIC DNA]</scope>
    <source>
        <strain evidence="9">ATCC 27144 / PCC 6301 / SAUG 1402/1</strain>
    </source>
</reference>
<comment type="subcellular location">
    <subcellularLocation>
        <location evidence="7">Cell inner membrane</location>
        <topology evidence="7">Multi-pass membrane protein</topology>
    </subcellularLocation>
    <subcellularLocation>
        <location evidence="1">Cell membrane</location>
        <topology evidence="1">Multi-pass membrane protein</topology>
    </subcellularLocation>
</comment>
<evidence type="ECO:0000256" key="5">
    <source>
        <dbReference type="ARBA" id="ARBA00022989"/>
    </source>
</evidence>
<evidence type="ECO:0000256" key="2">
    <source>
        <dbReference type="ARBA" id="ARBA00009784"/>
    </source>
</evidence>
<feature type="transmembrane region" description="Helical" evidence="7">
    <location>
        <begin position="186"/>
        <end position="204"/>
    </location>
</feature>
<evidence type="ECO:0000256" key="6">
    <source>
        <dbReference type="ARBA" id="ARBA00023136"/>
    </source>
</evidence>
<keyword evidence="6 7" id="KW-0472">Membrane</keyword>
<dbReference type="GeneID" id="72430959"/>
<dbReference type="EMBL" id="AP008231">
    <property type="protein sequence ID" value="BAD80200.1"/>
    <property type="molecule type" value="Genomic_DNA"/>
</dbReference>
<keyword evidence="5 7" id="KW-1133">Transmembrane helix</keyword>
<feature type="transmembrane region" description="Helical" evidence="7">
    <location>
        <begin position="66"/>
        <end position="90"/>
    </location>
</feature>
<evidence type="ECO:0000256" key="4">
    <source>
        <dbReference type="ARBA" id="ARBA00022692"/>
    </source>
</evidence>
<sequence length="223" mass="23890">MNWPLVLNFAVALFAVTNPLGNLPIFISYVGKEKPSVQRLLALFLVLTVFISQLVFLLSGTAILRFFGISLAAFRIAGGIILLLIGINMIQGDRTKANQKLADIGIKSAFRRAETVYQSFFIPLGIPIFVGPASISTAVLYGNLANNLATNLGLIGAVIAICIVSWLTLSVASWFERILGDLGLEITSRLLGLMLAAIGVQFILNGLGEATIGFINRAIINSP</sequence>
<protein>
    <recommendedName>
        <fullName evidence="7">UPF0056 inner membrane protein</fullName>
    </recommendedName>
</protein>
<dbReference type="PANTHER" id="PTHR33508">
    <property type="entry name" value="UPF0056 MEMBRANE PROTEIN YHCE"/>
    <property type="match status" value="1"/>
</dbReference>
<name>A0A0H3K7X0_SYNP6</name>
<proteinExistence type="inferred from homology"/>
<evidence type="ECO:0000256" key="7">
    <source>
        <dbReference type="RuleBase" id="RU362048"/>
    </source>
</evidence>
<feature type="transmembrane region" description="Helical" evidence="7">
    <location>
        <begin position="153"/>
        <end position="174"/>
    </location>
</feature>
<keyword evidence="4 7" id="KW-0812">Transmembrane</keyword>
<feature type="transmembrane region" description="Helical" evidence="7">
    <location>
        <begin position="40"/>
        <end position="60"/>
    </location>
</feature>
<dbReference type="RefSeq" id="WP_011244320.1">
    <property type="nucleotide sequence ID" value="NC_006576.1"/>
</dbReference>
<feature type="transmembrane region" description="Helical" evidence="7">
    <location>
        <begin position="6"/>
        <end position="28"/>
    </location>
</feature>
<organism evidence="8 9">
    <name type="scientific">Synechococcus sp. (strain ATCC 27144 / PCC 6301 / SAUG 1402/1)</name>
    <name type="common">Anacystis nidulans</name>
    <dbReference type="NCBI Taxonomy" id="269084"/>
    <lineage>
        <taxon>Bacteria</taxon>
        <taxon>Bacillati</taxon>
        <taxon>Cyanobacteriota</taxon>
        <taxon>Cyanophyceae</taxon>
        <taxon>Synechococcales</taxon>
        <taxon>Synechococcaceae</taxon>
        <taxon>Synechococcus</taxon>
    </lineage>
</organism>
<dbReference type="Pfam" id="PF01914">
    <property type="entry name" value="MarC"/>
    <property type="match status" value="1"/>
</dbReference>
<dbReference type="PANTHER" id="PTHR33508:SF1">
    <property type="entry name" value="UPF0056 MEMBRANE PROTEIN YHCE"/>
    <property type="match status" value="1"/>
</dbReference>
<dbReference type="NCBIfam" id="TIGR00427">
    <property type="entry name" value="NAAT family transporter"/>
    <property type="match status" value="1"/>
</dbReference>
<dbReference type="Proteomes" id="UP000001175">
    <property type="component" value="Chromosome"/>
</dbReference>